<evidence type="ECO:0000313" key="2">
    <source>
        <dbReference type="Proteomes" id="UP000310158"/>
    </source>
</evidence>
<dbReference type="SUPFAM" id="SSF54695">
    <property type="entry name" value="POZ domain"/>
    <property type="match status" value="1"/>
</dbReference>
<dbReference type="Proteomes" id="UP000310158">
    <property type="component" value="Unassembled WGS sequence"/>
</dbReference>
<keyword evidence="2" id="KW-1185">Reference proteome</keyword>
<dbReference type="Gene3D" id="3.30.710.10">
    <property type="entry name" value="Potassium Channel Kv1.1, Chain A"/>
    <property type="match status" value="1"/>
</dbReference>
<reference evidence="1 2" key="1">
    <citation type="submission" date="2019-02" db="EMBL/GenBank/DDBJ databases">
        <title>Genome sequencing of the rare red list fungi Bondarzewia mesenterica.</title>
        <authorList>
            <person name="Buettner E."/>
            <person name="Kellner H."/>
        </authorList>
    </citation>
    <scope>NUCLEOTIDE SEQUENCE [LARGE SCALE GENOMIC DNA]</scope>
    <source>
        <strain evidence="1 2">DSM 108281</strain>
    </source>
</reference>
<dbReference type="EMBL" id="SGPL01000186">
    <property type="protein sequence ID" value="THH15869.1"/>
    <property type="molecule type" value="Genomic_DNA"/>
</dbReference>
<protein>
    <recommendedName>
        <fullName evidence="3">BTB domain-containing protein</fullName>
    </recommendedName>
</protein>
<gene>
    <name evidence="1" type="ORF">EW146_g4679</name>
</gene>
<dbReference type="AlphaFoldDB" id="A0A4S4LTU5"/>
<accession>A0A4S4LTU5</accession>
<sequence length="379" mass="43722">MEMDSYSQQRHLSQPLKRLRTISLDFEGSAASPSSSTRSVPIIQANNLDSKDESHLPVAKRRQYEGTHSQDSILDSRYENHIKPSFKPYWFEDGDVILVVGDHLFKLGRKMLTCSEIFEDMFLLAQPQDTGIFEGCPVVHLTDKPQDWMMVLQWMDNPQQFWQRREILYETIAGTLRISTKYEIPELRRIAVKHVHRIWPRNLRRMDDRAFSRHRLGISIIPPPLNIPNVHPFSVCADALALARECDLPDILPAIVYSLSIDFLHNDLVQDLHFALLLPDQQRIIKVSERLSAFHDNTLLELRSHISDMCGDCGTSLLSYWARELDLKKGQMRRWLLAQLDGMREDTPSGVCHDCLGAHYHLVESQLTLLESMLNVFGL</sequence>
<dbReference type="InterPro" id="IPR011333">
    <property type="entry name" value="SKP1/BTB/POZ_sf"/>
</dbReference>
<dbReference type="OrthoDB" id="2799068at2759"/>
<evidence type="ECO:0008006" key="3">
    <source>
        <dbReference type="Google" id="ProtNLM"/>
    </source>
</evidence>
<evidence type="ECO:0000313" key="1">
    <source>
        <dbReference type="EMBL" id="THH15869.1"/>
    </source>
</evidence>
<name>A0A4S4LTU5_9AGAM</name>
<organism evidence="1 2">
    <name type="scientific">Bondarzewia mesenterica</name>
    <dbReference type="NCBI Taxonomy" id="1095465"/>
    <lineage>
        <taxon>Eukaryota</taxon>
        <taxon>Fungi</taxon>
        <taxon>Dikarya</taxon>
        <taxon>Basidiomycota</taxon>
        <taxon>Agaricomycotina</taxon>
        <taxon>Agaricomycetes</taxon>
        <taxon>Russulales</taxon>
        <taxon>Bondarzewiaceae</taxon>
        <taxon>Bondarzewia</taxon>
    </lineage>
</organism>
<comment type="caution">
    <text evidence="1">The sequence shown here is derived from an EMBL/GenBank/DDBJ whole genome shotgun (WGS) entry which is preliminary data.</text>
</comment>
<proteinExistence type="predicted"/>